<keyword evidence="2" id="KW-1185">Reference proteome</keyword>
<comment type="caution">
    <text evidence="1">The sequence shown here is derived from an EMBL/GenBank/DDBJ whole genome shotgun (WGS) entry which is preliminary data.</text>
</comment>
<dbReference type="EMBL" id="APPV01000011">
    <property type="protein sequence ID" value="ENV60383.1"/>
    <property type="molecule type" value="Genomic_DNA"/>
</dbReference>
<evidence type="ECO:0000313" key="1">
    <source>
        <dbReference type="EMBL" id="ENV60383.1"/>
    </source>
</evidence>
<name>A0ABN0JXS6_9GAMM</name>
<sequence length="214" mass="23497">MGLGLVGCVTPSYNSIPRTKSVSYPELNQITTANVGDQMVAQGTLYNQDALVVSSVEKIRGYTINPGIYNKSGDNENGSFFSSISTSSMPTTNNLLYDPAKLLLVSKSNQLCVVSVSNSKYCEDTANFKIKEVTTENKNSFQQTLIYNGKIGNKINIGYREFSGDFARPAFTNNVEYDLSESKQIGYKGALIDVINASNQSITYKVIKNFNKVE</sequence>
<evidence type="ECO:0000313" key="2">
    <source>
        <dbReference type="Proteomes" id="UP000018433"/>
    </source>
</evidence>
<accession>A0ABN0JXS6</accession>
<proteinExistence type="predicted"/>
<gene>
    <name evidence="1" type="ORF">F950_02945</name>
</gene>
<protein>
    <recommendedName>
        <fullName evidence="3">Lipoprotein</fullName>
    </recommendedName>
</protein>
<reference evidence="1 2" key="1">
    <citation type="submission" date="2013-02" db="EMBL/GenBank/DDBJ databases">
        <title>The Genome Sequence of Acinetobacter soli NIPH 2899.</title>
        <authorList>
            <consortium name="The Broad Institute Genome Sequencing Platform"/>
            <consortium name="The Broad Institute Genome Sequencing Center for Infectious Disease"/>
            <person name="Cerqueira G."/>
            <person name="Feldgarden M."/>
            <person name="Courvalin P."/>
            <person name="Perichon B."/>
            <person name="Grillot-Courvalin C."/>
            <person name="Clermont D."/>
            <person name="Rocha E."/>
            <person name="Yoon E.-J."/>
            <person name="Nemec A."/>
            <person name="Walker B."/>
            <person name="Young S.K."/>
            <person name="Zeng Q."/>
            <person name="Gargeya S."/>
            <person name="Fitzgerald M."/>
            <person name="Haas B."/>
            <person name="Abouelleil A."/>
            <person name="Alvarado L."/>
            <person name="Arachchi H.M."/>
            <person name="Berlin A.M."/>
            <person name="Chapman S.B."/>
            <person name="Dewar J."/>
            <person name="Goldberg J."/>
            <person name="Griggs A."/>
            <person name="Gujja S."/>
            <person name="Hansen M."/>
            <person name="Howarth C."/>
            <person name="Imamovic A."/>
            <person name="Larimer J."/>
            <person name="McCowan C."/>
            <person name="Murphy C."/>
            <person name="Neiman D."/>
            <person name="Pearson M."/>
            <person name="Priest M."/>
            <person name="Roberts A."/>
            <person name="Saif S."/>
            <person name="Shea T."/>
            <person name="Sisk P."/>
            <person name="Sykes S."/>
            <person name="Wortman J."/>
            <person name="Nusbaum C."/>
            <person name="Birren B."/>
        </authorList>
    </citation>
    <scope>NUCLEOTIDE SEQUENCE [LARGE SCALE GENOMIC DNA]</scope>
    <source>
        <strain evidence="1 2">NIPH 2899</strain>
    </source>
</reference>
<dbReference type="Proteomes" id="UP000018433">
    <property type="component" value="Unassembled WGS sequence"/>
</dbReference>
<evidence type="ECO:0008006" key="3">
    <source>
        <dbReference type="Google" id="ProtNLM"/>
    </source>
</evidence>
<organism evidence="1 2">
    <name type="scientific">Acinetobacter soli NIPH 2899</name>
    <dbReference type="NCBI Taxonomy" id="1217677"/>
    <lineage>
        <taxon>Bacteria</taxon>
        <taxon>Pseudomonadati</taxon>
        <taxon>Pseudomonadota</taxon>
        <taxon>Gammaproteobacteria</taxon>
        <taxon>Moraxellales</taxon>
        <taxon>Moraxellaceae</taxon>
        <taxon>Acinetobacter</taxon>
    </lineage>
</organism>